<comment type="caution">
    <text evidence="2">The sequence shown here is derived from an EMBL/GenBank/DDBJ whole genome shotgun (WGS) entry which is preliminary data.</text>
</comment>
<dbReference type="Gene3D" id="3.30.460.40">
    <property type="match status" value="1"/>
</dbReference>
<gene>
    <name evidence="2" type="ORF">QBC32DRAFT_398204</name>
</gene>
<dbReference type="Proteomes" id="UP001303222">
    <property type="component" value="Unassembled WGS sequence"/>
</dbReference>
<dbReference type="InterPro" id="IPR043519">
    <property type="entry name" value="NT_sf"/>
</dbReference>
<reference evidence="2" key="2">
    <citation type="submission" date="2023-06" db="EMBL/GenBank/DDBJ databases">
        <authorList>
            <consortium name="Lawrence Berkeley National Laboratory"/>
            <person name="Mondo S.J."/>
            <person name="Hensen N."/>
            <person name="Bonometti L."/>
            <person name="Westerberg I."/>
            <person name="Brannstrom I.O."/>
            <person name="Guillou S."/>
            <person name="Cros-Aarteil S."/>
            <person name="Calhoun S."/>
            <person name="Haridas S."/>
            <person name="Kuo A."/>
            <person name="Pangilinan J."/>
            <person name="Riley R."/>
            <person name="Labutti K."/>
            <person name="Andreopoulos B."/>
            <person name="Lipzen A."/>
            <person name="Chen C."/>
            <person name="Yanf M."/>
            <person name="Daum C."/>
            <person name="Ng V."/>
            <person name="Clum A."/>
            <person name="Steindorff A."/>
            <person name="Ohm R."/>
            <person name="Martin F."/>
            <person name="Silar P."/>
            <person name="Natvig D."/>
            <person name="Lalanne C."/>
            <person name="Gautier V."/>
            <person name="Ament-Velasquez S.L."/>
            <person name="Kruys A."/>
            <person name="Hutchinson M.I."/>
            <person name="Powell A.J."/>
            <person name="Barry K."/>
            <person name="Miller A.N."/>
            <person name="Grigoriev I.V."/>
            <person name="Debuchy R."/>
            <person name="Gladieux P."/>
            <person name="Thoren M.H."/>
            <person name="Johannesson H."/>
        </authorList>
    </citation>
    <scope>NUCLEOTIDE SEQUENCE</scope>
    <source>
        <strain evidence="2">CBS 626.80</strain>
    </source>
</reference>
<dbReference type="SUPFAM" id="SSF81301">
    <property type="entry name" value="Nucleotidyltransferase"/>
    <property type="match status" value="1"/>
</dbReference>
<name>A0AAN6SG86_9PEZI</name>
<organism evidence="2 3">
    <name type="scientific">Pseudoneurospora amorphoporcata</name>
    <dbReference type="NCBI Taxonomy" id="241081"/>
    <lineage>
        <taxon>Eukaryota</taxon>
        <taxon>Fungi</taxon>
        <taxon>Dikarya</taxon>
        <taxon>Ascomycota</taxon>
        <taxon>Pezizomycotina</taxon>
        <taxon>Sordariomycetes</taxon>
        <taxon>Sordariomycetidae</taxon>
        <taxon>Sordariales</taxon>
        <taxon>Sordariaceae</taxon>
        <taxon>Pseudoneurospora</taxon>
    </lineage>
</organism>
<evidence type="ECO:0000256" key="1">
    <source>
        <dbReference type="SAM" id="MobiDB-lite"/>
    </source>
</evidence>
<protein>
    <submittedName>
        <fullName evidence="2">Uncharacterized protein</fullName>
    </submittedName>
</protein>
<feature type="region of interest" description="Disordered" evidence="1">
    <location>
        <begin position="261"/>
        <end position="281"/>
    </location>
</feature>
<sequence length="281" mass="31360">MHSQEPQSHGPGAPSFSARLQAATALSGILSRHNIPHAFIGGFAFNLLGTSRSTLDIDVIIEDSAFSPTPGPSSPTTWTPTKTPEPIHQIRQLLVDSDDRFGLVESGLSPKLVFTAQTEEEETKSPVRVPVETLRAGSLGLPQHISQAMTVRGIPILPPRFLLLTKIKRCTNFLGSDRPKSVERFKSDEGDIKYLLKWLVEENERVDVKSYCQGDGTRALDDNNLIQKVGELVQFWKEKGDEEKETVEGLQKAMEEEDWRRVVEQQQQGHTQGQTRKRALL</sequence>
<proteinExistence type="predicted"/>
<keyword evidence="3" id="KW-1185">Reference proteome</keyword>
<reference evidence="2" key="1">
    <citation type="journal article" date="2023" name="Mol. Phylogenet. Evol.">
        <title>Genome-scale phylogeny and comparative genomics of the fungal order Sordariales.</title>
        <authorList>
            <person name="Hensen N."/>
            <person name="Bonometti L."/>
            <person name="Westerberg I."/>
            <person name="Brannstrom I.O."/>
            <person name="Guillou S."/>
            <person name="Cros-Aarteil S."/>
            <person name="Calhoun S."/>
            <person name="Haridas S."/>
            <person name="Kuo A."/>
            <person name="Mondo S."/>
            <person name="Pangilinan J."/>
            <person name="Riley R."/>
            <person name="LaButti K."/>
            <person name="Andreopoulos B."/>
            <person name="Lipzen A."/>
            <person name="Chen C."/>
            <person name="Yan M."/>
            <person name="Daum C."/>
            <person name="Ng V."/>
            <person name="Clum A."/>
            <person name="Steindorff A."/>
            <person name="Ohm R.A."/>
            <person name="Martin F."/>
            <person name="Silar P."/>
            <person name="Natvig D.O."/>
            <person name="Lalanne C."/>
            <person name="Gautier V."/>
            <person name="Ament-Velasquez S.L."/>
            <person name="Kruys A."/>
            <person name="Hutchinson M.I."/>
            <person name="Powell A.J."/>
            <person name="Barry K."/>
            <person name="Miller A.N."/>
            <person name="Grigoriev I.V."/>
            <person name="Debuchy R."/>
            <person name="Gladieux P."/>
            <person name="Hiltunen Thoren M."/>
            <person name="Johannesson H."/>
        </authorList>
    </citation>
    <scope>NUCLEOTIDE SEQUENCE</scope>
    <source>
        <strain evidence="2">CBS 626.80</strain>
    </source>
</reference>
<accession>A0AAN6SG86</accession>
<evidence type="ECO:0000313" key="2">
    <source>
        <dbReference type="EMBL" id="KAK3952053.1"/>
    </source>
</evidence>
<dbReference type="EMBL" id="MU859132">
    <property type="protein sequence ID" value="KAK3952053.1"/>
    <property type="molecule type" value="Genomic_DNA"/>
</dbReference>
<dbReference type="AlphaFoldDB" id="A0AAN6SG86"/>
<feature type="compositionally biased region" description="Low complexity" evidence="1">
    <location>
        <begin position="265"/>
        <end position="274"/>
    </location>
</feature>
<evidence type="ECO:0000313" key="3">
    <source>
        <dbReference type="Proteomes" id="UP001303222"/>
    </source>
</evidence>